<feature type="region of interest" description="Disordered" evidence="1">
    <location>
        <begin position="130"/>
        <end position="195"/>
    </location>
</feature>
<evidence type="ECO:0000259" key="3">
    <source>
        <dbReference type="Pfam" id="PF13676"/>
    </source>
</evidence>
<dbReference type="EMBL" id="BNEB01000005">
    <property type="protein sequence ID" value="GHI65433.1"/>
    <property type="molecule type" value="Genomic_DNA"/>
</dbReference>
<evidence type="ECO:0000313" key="4">
    <source>
        <dbReference type="EMBL" id="GHI65433.1"/>
    </source>
</evidence>
<dbReference type="InterPro" id="IPR000157">
    <property type="entry name" value="TIR_dom"/>
</dbReference>
<dbReference type="Gene3D" id="3.40.50.300">
    <property type="entry name" value="P-loop containing nucleotide triphosphate hydrolases"/>
    <property type="match status" value="1"/>
</dbReference>
<dbReference type="SUPFAM" id="SSF52540">
    <property type="entry name" value="P-loop containing nucleoside triphosphate hydrolases"/>
    <property type="match status" value="1"/>
</dbReference>
<evidence type="ECO:0000256" key="1">
    <source>
        <dbReference type="SAM" id="MobiDB-lite"/>
    </source>
</evidence>
<keyword evidence="4" id="KW-0067">ATP-binding</keyword>
<dbReference type="RefSeq" id="WP_189919816.1">
    <property type="nucleotide sequence ID" value="NZ_BMSI01000003.1"/>
</dbReference>
<dbReference type="InterPro" id="IPR002182">
    <property type="entry name" value="NB-ARC"/>
</dbReference>
<comment type="caution">
    <text evidence="4">The sequence shown here is derived from an EMBL/GenBank/DDBJ whole genome shotgun (WGS) entry which is preliminary data.</text>
</comment>
<organism evidence="4 5">
    <name type="scientific">Streptomyces asoensis</name>
    <dbReference type="NCBI Taxonomy" id="249586"/>
    <lineage>
        <taxon>Bacteria</taxon>
        <taxon>Bacillati</taxon>
        <taxon>Actinomycetota</taxon>
        <taxon>Actinomycetes</taxon>
        <taxon>Kitasatosporales</taxon>
        <taxon>Streptomycetaceae</taxon>
        <taxon>Streptomyces</taxon>
    </lineage>
</organism>
<dbReference type="Proteomes" id="UP000649259">
    <property type="component" value="Unassembled WGS sequence"/>
</dbReference>
<accession>A0ABQ3SBE0</accession>
<evidence type="ECO:0000313" key="5">
    <source>
        <dbReference type="Proteomes" id="UP000649259"/>
    </source>
</evidence>
<proteinExistence type="predicted"/>
<protein>
    <submittedName>
        <fullName evidence="4">ATP-binding protein</fullName>
    </submittedName>
</protein>
<dbReference type="Pfam" id="PF13424">
    <property type="entry name" value="TPR_12"/>
    <property type="match status" value="1"/>
</dbReference>
<dbReference type="InterPro" id="IPR027417">
    <property type="entry name" value="P-loop_NTPase"/>
</dbReference>
<dbReference type="GeneID" id="91474848"/>
<name>A0ABQ3SBE0_9ACTN</name>
<keyword evidence="4" id="KW-0547">Nucleotide-binding</keyword>
<dbReference type="Pfam" id="PF13676">
    <property type="entry name" value="TIR_2"/>
    <property type="match status" value="1"/>
</dbReference>
<keyword evidence="5" id="KW-1185">Reference proteome</keyword>
<feature type="domain" description="NB-ARC" evidence="2">
    <location>
        <begin position="383"/>
        <end position="519"/>
    </location>
</feature>
<feature type="domain" description="TIR" evidence="3">
    <location>
        <begin position="205"/>
        <end position="321"/>
    </location>
</feature>
<dbReference type="GO" id="GO:0005524">
    <property type="term" value="F:ATP binding"/>
    <property type="evidence" value="ECO:0007669"/>
    <property type="project" value="UniProtKB-KW"/>
</dbReference>
<sequence length="1180" mass="130699">MVSNAGRHREQSLRVDPVVAWPRTAEAGCAYLVTVDLRGPLPSADGTSDGWPHSAEEFTFSVSLEGAPSFVCDAVDEPSVVLHRFGGTYGPACFQVTAVQATGSASLWLTISNQWGVPVRKAELRSRILPREHPAGGAREAGQEEPAGQTERLSTPTFEPSARGQSSLERVEGQPHTVGSPRGARPLPPPDRLGADTRRQTLTVHYAGFNRAWANWISDRLERRGLRVVLLRWDAPVAVPLAEVLRDLLLAPGTVLLVLSEGYLLLGSRARDEWIAALREVVGRNPSRFAAVSVTAAPLPVDTEILAPVVLAEKGEEEAERLLLTRLGLAREPLPDPREERARAPRYPAVLPEVWGGVPRRNTRFTGREVLLNQAYDLLQGAAPGAGVVTFHGMSGMGKTQMATEYVYRFGTEYDVVWWVNAQTRATYRRAMAELAPKLGLPTGHEYGERLRAVRDSLRRGDPFARWLLVLDGADEPEAVGDLVPTGPGHVIITSRNLEWGQHNSRLLEVPVYTRDESVAFIRRRAQRLTRAEADQLADALEDLPLLLDQTAAWLDDSDLSVRDYIALLEDGVNSAVVKVSADFPLAFQTAWWILLERLAQSVPEAVELLRLCTFFAPGFIPAHLLKQMPTSGLPPTVEPLLTDQVLWNRAISQLRRYSVIRLEARDADSPGETFYLHRMVHQIVHQGIPFDVRQQLREVVRTALAAADPGRPTDTDLWPGYAEIVPHLKYADVLRTDDQDVQRLVFNCLRYLYFSGEYASGIRFGERALTAWRTLLGENHPRLWELIYHYGNLLRAAGDYRRTAEIEREAVVHLREQRGERDLEYLRALGGLAADLRGLAAYDEAMHLSVQVLDTCREVVGDQDARTLAAQNNLAVSMRLLGRYEESLEVDRRTMEARRDLLRARHPWTLYSELSVAVGLRLLGRYPEAESVQTRNLRECRIVMGHANPQTLQAEYNLALCLYRGGDRQEAGRILAGVLERGERVLSESHPLTLIFASAQSCFAREHGDVDLGRELSETVLSRYATSLTDEHPYTAGARANHALVLRRVGEREQALAASEESLRVMIRAVREDHPWALGCALNTSALLSAVGDHDGALALSGATVRGAVARLGDSHPLTLAAQVALAADLRATGQRTDADKTETHTLAALAATLGPQHPDTLLARTRSRPTWDFEPQPT</sequence>
<dbReference type="PANTHER" id="PTHR46082:SF6">
    <property type="entry name" value="AAA+ ATPASE DOMAIN-CONTAINING PROTEIN-RELATED"/>
    <property type="match status" value="1"/>
</dbReference>
<dbReference type="Gene3D" id="1.25.40.10">
    <property type="entry name" value="Tetratricopeptide repeat domain"/>
    <property type="match status" value="3"/>
</dbReference>
<dbReference type="Pfam" id="PF00931">
    <property type="entry name" value="NB-ARC"/>
    <property type="match status" value="1"/>
</dbReference>
<evidence type="ECO:0000259" key="2">
    <source>
        <dbReference type="Pfam" id="PF00931"/>
    </source>
</evidence>
<dbReference type="InterPro" id="IPR011990">
    <property type="entry name" value="TPR-like_helical_dom_sf"/>
</dbReference>
<dbReference type="Pfam" id="PF13374">
    <property type="entry name" value="TPR_10"/>
    <property type="match status" value="1"/>
</dbReference>
<feature type="compositionally biased region" description="Polar residues" evidence="1">
    <location>
        <begin position="151"/>
        <end position="168"/>
    </location>
</feature>
<dbReference type="NCBIfam" id="NF040586">
    <property type="entry name" value="FxSxx_TPR"/>
    <property type="match status" value="1"/>
</dbReference>
<dbReference type="SUPFAM" id="SSF48452">
    <property type="entry name" value="TPR-like"/>
    <property type="match status" value="2"/>
</dbReference>
<reference evidence="5" key="1">
    <citation type="submission" date="2023-07" db="EMBL/GenBank/DDBJ databases">
        <title>Whole genome shotgun sequence of Streptomyces cacaoi subsp. asoensis NBRC 13813.</title>
        <authorList>
            <person name="Komaki H."/>
            <person name="Tamura T."/>
        </authorList>
    </citation>
    <scope>NUCLEOTIDE SEQUENCE [LARGE SCALE GENOMIC DNA]</scope>
    <source>
        <strain evidence="5">NBRC 13813</strain>
    </source>
</reference>
<gene>
    <name evidence="4" type="ORF">Saso_70830</name>
</gene>
<dbReference type="PANTHER" id="PTHR46082">
    <property type="entry name" value="ATP/GTP-BINDING PROTEIN-RELATED"/>
    <property type="match status" value="1"/>
</dbReference>
<dbReference type="InterPro" id="IPR053137">
    <property type="entry name" value="NLR-like"/>
</dbReference>